<organism evidence="2 3">
    <name type="scientific">Bifidobacterium tsurumiense</name>
    <dbReference type="NCBI Taxonomy" id="356829"/>
    <lineage>
        <taxon>Bacteria</taxon>
        <taxon>Bacillati</taxon>
        <taxon>Actinomycetota</taxon>
        <taxon>Actinomycetes</taxon>
        <taxon>Bifidobacteriales</taxon>
        <taxon>Bifidobacteriaceae</taxon>
        <taxon>Bifidobacterium</taxon>
    </lineage>
</organism>
<sequence length="231" mass="25623">MNLVEAMQARHSVRMYTDEPVEEAVLDVLRSEIDAINQESGLRLQLGSGLEDAFCGYETHYGRFKEAHNAAVILGGQAATARQDIPLQLKVGYYGERLLLRMVQMGLSTSWVVLDDTAEGWWDLLPDEQAIWLVTFGHASRIIGKHRSKPMEELCRIEGGVPMPEWFRKGMEAAMLAPSSLGKQPFTFVLHEDGTVSTELADELFAAVGAGCARYHFEIGAGVDVQWRAAL</sequence>
<dbReference type="InterPro" id="IPR029478">
    <property type="entry name" value="TM1586_NiRdase"/>
</dbReference>
<proteinExistence type="predicted"/>
<dbReference type="OrthoDB" id="9814075at2"/>
<dbReference type="STRING" id="356829.BITS_1298"/>
<dbReference type="SUPFAM" id="SSF55469">
    <property type="entry name" value="FMN-dependent nitroreductase-like"/>
    <property type="match status" value="1"/>
</dbReference>
<dbReference type="InterPro" id="IPR000415">
    <property type="entry name" value="Nitroreductase-like"/>
</dbReference>
<evidence type="ECO:0000259" key="1">
    <source>
        <dbReference type="Pfam" id="PF14512"/>
    </source>
</evidence>
<dbReference type="Pfam" id="PF14512">
    <property type="entry name" value="TM1586_NiRdase"/>
    <property type="match status" value="1"/>
</dbReference>
<dbReference type="Proteomes" id="UP000029080">
    <property type="component" value="Unassembled WGS sequence"/>
</dbReference>
<accession>A0A087E9I3</accession>
<reference evidence="2 3" key="1">
    <citation type="submission" date="2014-03" db="EMBL/GenBank/DDBJ databases">
        <title>Genomics of Bifidobacteria.</title>
        <authorList>
            <person name="Ventura M."/>
            <person name="Milani C."/>
            <person name="Lugli G.A."/>
        </authorList>
    </citation>
    <scope>NUCLEOTIDE SEQUENCE [LARGE SCALE GENOMIC DNA]</scope>
    <source>
        <strain evidence="2 3">JCM 13495</strain>
    </source>
</reference>
<name>A0A087E9I3_9BIFI</name>
<dbReference type="RefSeq" id="WP_026642349.1">
    <property type="nucleotide sequence ID" value="NZ_JAXEUP010000060.1"/>
</dbReference>
<dbReference type="eggNOG" id="COG0778">
    <property type="taxonomic scope" value="Bacteria"/>
</dbReference>
<evidence type="ECO:0000313" key="3">
    <source>
        <dbReference type="Proteomes" id="UP000029080"/>
    </source>
</evidence>
<evidence type="ECO:0000313" key="2">
    <source>
        <dbReference type="EMBL" id="KFJ04434.1"/>
    </source>
</evidence>
<dbReference type="GO" id="GO:0016491">
    <property type="term" value="F:oxidoreductase activity"/>
    <property type="evidence" value="ECO:0007669"/>
    <property type="project" value="InterPro"/>
</dbReference>
<gene>
    <name evidence="2" type="ORF">BITS_1298</name>
</gene>
<keyword evidence="3" id="KW-1185">Reference proteome</keyword>
<dbReference type="EMBL" id="JGZU01000018">
    <property type="protein sequence ID" value="KFJ04434.1"/>
    <property type="molecule type" value="Genomic_DNA"/>
</dbReference>
<comment type="caution">
    <text evidence="2">The sequence shown here is derived from an EMBL/GenBank/DDBJ whole genome shotgun (WGS) entry which is preliminary data.</text>
</comment>
<dbReference type="AlphaFoldDB" id="A0A087E9I3"/>
<dbReference type="Gene3D" id="3.40.109.10">
    <property type="entry name" value="NADH Oxidase"/>
    <property type="match status" value="1"/>
</dbReference>
<feature type="domain" description="Putative nitroreductase TM1586" evidence="1">
    <location>
        <begin position="2"/>
        <end position="221"/>
    </location>
</feature>
<protein>
    <submittedName>
        <fullName evidence="2">Nitroreductase family protein</fullName>
    </submittedName>
</protein>